<accession>A0AAE0Z5Y0</accession>
<protein>
    <submittedName>
        <fullName evidence="1">Uncharacterized protein</fullName>
    </submittedName>
</protein>
<name>A0AAE0Z5Y0_9GAST</name>
<dbReference type="Proteomes" id="UP001283361">
    <property type="component" value="Unassembled WGS sequence"/>
</dbReference>
<evidence type="ECO:0000313" key="1">
    <source>
        <dbReference type="EMBL" id="KAK3763493.1"/>
    </source>
</evidence>
<keyword evidence="2" id="KW-1185">Reference proteome</keyword>
<evidence type="ECO:0000313" key="2">
    <source>
        <dbReference type="Proteomes" id="UP001283361"/>
    </source>
</evidence>
<comment type="caution">
    <text evidence="1">The sequence shown here is derived from an EMBL/GenBank/DDBJ whole genome shotgun (WGS) entry which is preliminary data.</text>
</comment>
<dbReference type="AlphaFoldDB" id="A0AAE0Z5Y0"/>
<organism evidence="1 2">
    <name type="scientific">Elysia crispata</name>
    <name type="common">lettuce slug</name>
    <dbReference type="NCBI Taxonomy" id="231223"/>
    <lineage>
        <taxon>Eukaryota</taxon>
        <taxon>Metazoa</taxon>
        <taxon>Spiralia</taxon>
        <taxon>Lophotrochozoa</taxon>
        <taxon>Mollusca</taxon>
        <taxon>Gastropoda</taxon>
        <taxon>Heterobranchia</taxon>
        <taxon>Euthyneura</taxon>
        <taxon>Panpulmonata</taxon>
        <taxon>Sacoglossa</taxon>
        <taxon>Placobranchoidea</taxon>
        <taxon>Plakobranchidae</taxon>
        <taxon>Elysia</taxon>
    </lineage>
</organism>
<reference evidence="1" key="1">
    <citation type="journal article" date="2023" name="G3 (Bethesda)">
        <title>A reference genome for the long-term kleptoplast-retaining sea slug Elysia crispata morphotype clarki.</title>
        <authorList>
            <person name="Eastman K.E."/>
            <person name="Pendleton A.L."/>
            <person name="Shaikh M.A."/>
            <person name="Suttiyut T."/>
            <person name="Ogas R."/>
            <person name="Tomko P."/>
            <person name="Gavelis G."/>
            <person name="Widhalm J.R."/>
            <person name="Wisecaver J.H."/>
        </authorList>
    </citation>
    <scope>NUCLEOTIDE SEQUENCE</scope>
    <source>
        <strain evidence="1">ECLA1</strain>
    </source>
</reference>
<proteinExistence type="predicted"/>
<sequence>MLTFLSARRGSGPSLDARQKLTTDCRQNTVKFTLVFSSVLDQVLMLDKNSLQTVDNTQSSLLWFSPQFWTNSGPSLDARQKLTTDCRQHTVRFTLVFSTGLDQVLMLVKNSLQTVDNTQSSLLWFSPQFWTNSGPSLDARQKLSTDCRQHTVKFTLVFSTVLDQVLMLVKNSRQTVDNIKSGPSLDARQKLSTDCRQHTVKFTLVFSSVLDQVLMLVKNSRQTVDNTQSGLLWFSPQFWTNSGPSLDARQKLTTDCRQHTVRFTLVFSTVLDQVLMLVKNSRQTVDNIQSSLLWFSPQFWTKSGLSLDARQKLSTDCRQHTVKFTLVFSSVLDQVLMLVKNSRQTVDNTQSGLLWFLLSSGPSLDARQKLTTDCRQHTVRFTLVFSTVLDQVLMLVKNSLQTVDNTQSSFTLVFSSVLDQVLMLDKKLTTDCRQHTVKFTLVFSTVLDQVLMLVKNSRQTVDNTQSSLLWFSPQFWTNSGPSLDARQKLTTDCRQHTVKFTLVFSTGLDQVLMLVKNSRQTVDNIQSSLLWFSPQFWTNSGPSLDARQKLSTDCRQHTVRFTLVFSTVLDQVLMLVKNSRQTVDNTQSSLLWFSPQFWTNSGPSLDARQKLTTDCRQHTVKFTLVFSTVLDQVLMLVKNSRQTVDNTQSSLLWFSPQFWTKS</sequence>
<dbReference type="EMBL" id="JAWDGP010004551">
    <property type="protein sequence ID" value="KAK3763493.1"/>
    <property type="molecule type" value="Genomic_DNA"/>
</dbReference>
<gene>
    <name evidence="1" type="ORF">RRG08_045680</name>
</gene>